<keyword evidence="2" id="KW-1185">Reference proteome</keyword>
<protein>
    <submittedName>
        <fullName evidence="1">Uncharacterized protein</fullName>
    </submittedName>
</protein>
<accession>A0A151R6D5</accession>
<reference evidence="1" key="1">
    <citation type="journal article" date="2012" name="Nat. Biotechnol.">
        <title>Draft genome sequence of pigeonpea (Cajanus cajan), an orphan legume crop of resource-poor farmers.</title>
        <authorList>
            <person name="Varshney R.K."/>
            <person name="Chen W."/>
            <person name="Li Y."/>
            <person name="Bharti A.K."/>
            <person name="Saxena R.K."/>
            <person name="Schlueter J.A."/>
            <person name="Donoghue M.T."/>
            <person name="Azam S."/>
            <person name="Fan G."/>
            <person name="Whaley A.M."/>
            <person name="Farmer A.D."/>
            <person name="Sheridan J."/>
            <person name="Iwata A."/>
            <person name="Tuteja R."/>
            <person name="Penmetsa R.V."/>
            <person name="Wu W."/>
            <person name="Upadhyaya H.D."/>
            <person name="Yang S.P."/>
            <person name="Shah T."/>
            <person name="Saxena K.B."/>
            <person name="Michael T."/>
            <person name="McCombie W.R."/>
            <person name="Yang B."/>
            <person name="Zhang G."/>
            <person name="Yang H."/>
            <person name="Wang J."/>
            <person name="Spillane C."/>
            <person name="Cook D.R."/>
            <person name="May G.D."/>
            <person name="Xu X."/>
            <person name="Jackson S.A."/>
        </authorList>
    </citation>
    <scope>NUCLEOTIDE SEQUENCE [LARGE SCALE GENOMIC DNA]</scope>
</reference>
<gene>
    <name evidence="1" type="ORF">KK1_040640</name>
</gene>
<dbReference type="EMBL" id="KQ484035">
    <property type="protein sequence ID" value="KYP38122.1"/>
    <property type="molecule type" value="Genomic_DNA"/>
</dbReference>
<dbReference type="Gramene" id="C.cajan_38721.t">
    <property type="protein sequence ID" value="C.cajan_38721.t.cds1"/>
    <property type="gene ID" value="C.cajan_38721"/>
</dbReference>
<dbReference type="Proteomes" id="UP000075243">
    <property type="component" value="Unassembled WGS sequence"/>
</dbReference>
<sequence>MQALGTIRAHKLQKFLDQASKGGMHDRFKSDDDKISSTISDAYALWDQQDQMIFT</sequence>
<evidence type="ECO:0000313" key="2">
    <source>
        <dbReference type="Proteomes" id="UP000075243"/>
    </source>
</evidence>
<organism evidence="1 2">
    <name type="scientific">Cajanus cajan</name>
    <name type="common">Pigeon pea</name>
    <name type="synonym">Cajanus indicus</name>
    <dbReference type="NCBI Taxonomy" id="3821"/>
    <lineage>
        <taxon>Eukaryota</taxon>
        <taxon>Viridiplantae</taxon>
        <taxon>Streptophyta</taxon>
        <taxon>Embryophyta</taxon>
        <taxon>Tracheophyta</taxon>
        <taxon>Spermatophyta</taxon>
        <taxon>Magnoliopsida</taxon>
        <taxon>eudicotyledons</taxon>
        <taxon>Gunneridae</taxon>
        <taxon>Pentapetalae</taxon>
        <taxon>rosids</taxon>
        <taxon>fabids</taxon>
        <taxon>Fabales</taxon>
        <taxon>Fabaceae</taxon>
        <taxon>Papilionoideae</taxon>
        <taxon>50 kb inversion clade</taxon>
        <taxon>NPAAA clade</taxon>
        <taxon>indigoferoid/millettioid clade</taxon>
        <taxon>Phaseoleae</taxon>
        <taxon>Cajanus</taxon>
    </lineage>
</organism>
<name>A0A151R6D5_CAJCA</name>
<dbReference type="AlphaFoldDB" id="A0A151R6D5"/>
<proteinExistence type="predicted"/>
<evidence type="ECO:0000313" key="1">
    <source>
        <dbReference type="EMBL" id="KYP38122.1"/>
    </source>
</evidence>